<evidence type="ECO:0000313" key="29">
    <source>
        <dbReference type="Proteomes" id="UP000117702"/>
    </source>
</evidence>
<evidence type="ECO:0000313" key="28">
    <source>
        <dbReference type="Proteomes" id="UP000108723"/>
    </source>
</evidence>
<keyword evidence="16 18" id="KW-0899">Viral immunoevasion</keyword>
<keyword evidence="5 18" id="KW-1090">Inhibition of host innate immune response by virus</keyword>
<dbReference type="EMBL" id="LR861892">
    <property type="protein sequence ID" value="CAD1807405.1"/>
    <property type="molecule type" value="Genomic_DNA"/>
</dbReference>
<evidence type="ECO:0000256" key="12">
    <source>
        <dbReference type="ARBA" id="ARBA00023159"/>
    </source>
</evidence>
<evidence type="ECO:0000313" key="21">
    <source>
        <dbReference type="EMBL" id="ALT55059.1"/>
    </source>
</evidence>
<dbReference type="EMBL" id="LR861927">
    <property type="protein sequence ID" value="CAD1807660.1"/>
    <property type="molecule type" value="Genomic_DNA"/>
</dbReference>
<dbReference type="EMBL" id="LR862040">
    <property type="protein sequence ID" value="CAD1814269.1"/>
    <property type="molecule type" value="Genomic_DNA"/>
</dbReference>
<evidence type="ECO:0000256" key="17">
    <source>
        <dbReference type="ARBA" id="ARBA00023309"/>
    </source>
</evidence>
<comment type="PTM">
    <text evidence="18">Highly phosphorylated.</text>
</comment>
<dbReference type="EMBL" id="KU298942">
    <property type="protein sequence ID" value="ALT55067.1"/>
    <property type="molecule type" value="Genomic_DNA"/>
</dbReference>
<reference evidence="23 30" key="1">
    <citation type="journal article" date="2001" name="J. Virol.">
        <title>Complete nucleotide sequence and characterization of a novel HPV type (HPV-84).</title>
        <authorList>
            <person name="Menzo S."/>
            <person name="Monachetti A."/>
            <person name="Trozzi C."/>
            <person name="Ciavattini A."/>
            <person name="Carloni G."/>
            <person name="Varaldo P.E."/>
            <person name="Clementi M."/>
        </authorList>
    </citation>
    <scope>NUCLEOTIDE SEQUENCE [LARGE SCALE GENOMIC DNA]</scope>
</reference>
<evidence type="ECO:0000313" key="24">
    <source>
        <dbReference type="EMBL" id="CAD1807405.1"/>
    </source>
</evidence>
<evidence type="ECO:0000256" key="8">
    <source>
        <dbReference type="ARBA" id="ARBA00022830"/>
    </source>
</evidence>
<evidence type="ECO:0000256" key="6">
    <source>
        <dbReference type="ARBA" id="ARBA00022723"/>
    </source>
</evidence>
<dbReference type="GO" id="GO:0003700">
    <property type="term" value="F:DNA-binding transcription factor activity"/>
    <property type="evidence" value="ECO:0007669"/>
    <property type="project" value="UniProtKB-UniRule"/>
</dbReference>
<sequence length="96" mass="10545">MHGQTPTIKDIIISEIPDVVNLHCDEQLLDSSEEEDNRDCVRDQPAEPAQLAHRVLTECGLCRRPVRLVVLCGAGDLRQLQQLMVDAVAIVCPGCA</sequence>
<comment type="domain">
    <text evidence="18">The E7 terminal domain is an intrinsically disordered domain, whose flexibility and conformational transitions confer target adaptability to the oncoprotein. It allows adaptation to a variety of protein targets and exposes the PEST degradation sequence that regulates its turnover in the cell.</text>
</comment>
<evidence type="ECO:0000313" key="26">
    <source>
        <dbReference type="EMBL" id="CAD1813807.1"/>
    </source>
</evidence>
<dbReference type="Proteomes" id="UP000136351">
    <property type="component" value="Segment"/>
</dbReference>
<dbReference type="GO" id="GO:0006351">
    <property type="term" value="P:DNA-templated transcription"/>
    <property type="evidence" value="ECO:0007669"/>
    <property type="project" value="UniProtKB-UniRule"/>
</dbReference>
<keyword evidence="13 18" id="KW-0804">Transcription</keyword>
<evidence type="ECO:0000256" key="4">
    <source>
        <dbReference type="ARBA" id="ARBA00022581"/>
    </source>
</evidence>
<accession>Q9DIH6</accession>
<keyword evidence="8 18" id="KW-1114">Inhibition of host interferon signaling pathway by virus</keyword>
<keyword evidence="14 18" id="KW-1035">Host cytoplasm</keyword>
<dbReference type="Proteomes" id="UP000117702">
    <property type="component" value="Genome"/>
</dbReference>
<evidence type="ECO:0000256" key="18">
    <source>
        <dbReference type="HAMAP-Rule" id="MF_04004"/>
    </source>
</evidence>
<name>Q9DIH6_9PAPI</name>
<evidence type="ECO:0000256" key="14">
    <source>
        <dbReference type="ARBA" id="ARBA00023200"/>
    </source>
</evidence>
<comment type="function">
    <text evidence="19">E7 protein has both transforming and trans-activating activities.</text>
</comment>
<evidence type="ECO:0000313" key="25">
    <source>
        <dbReference type="EMBL" id="CAD1807660.1"/>
    </source>
</evidence>
<feature type="short sequence motif" description="Nuclear export signal" evidence="18">
    <location>
        <begin position="77"/>
        <end position="85"/>
    </location>
</feature>
<comment type="subcellular location">
    <subcellularLocation>
        <location evidence="18">Host cytoplasm</location>
    </subcellularLocation>
    <subcellularLocation>
        <location evidence="18">Host nucleus</location>
    </subcellularLocation>
    <text evidence="18">Predominantly found in the host nucleus.</text>
</comment>
<dbReference type="InterPro" id="IPR000148">
    <property type="entry name" value="Papilloma_E7"/>
</dbReference>
<feature type="short sequence motif" description="LXCXE motif; interaction with host RB1 and TMEM173/STING" evidence="18">
    <location>
        <begin position="22"/>
        <end position="26"/>
    </location>
</feature>
<dbReference type="GO" id="GO:0039645">
    <property type="term" value="P:symbiont-mediated perturbation of host cell cycle G1/S transition checkpoint"/>
    <property type="evidence" value="ECO:0007669"/>
    <property type="project" value="UniProtKB-UniRule"/>
</dbReference>
<organism evidence="23 30">
    <name type="scientific">human papillomavirus 87</name>
    <dbReference type="NCBI Taxonomy" id="120381"/>
    <lineage>
        <taxon>Viruses</taxon>
        <taxon>Monodnaviria</taxon>
        <taxon>Shotokuvirae</taxon>
        <taxon>Cossaviricota</taxon>
        <taxon>Papovaviricetes</taxon>
        <taxon>Zurhausenvirales</taxon>
        <taxon>Papillomaviridae</taxon>
        <taxon>Firstpapillomavirinae</taxon>
        <taxon>Alphapapillomavirus</taxon>
        <taxon>Alphapapillomavirus 3</taxon>
    </lineage>
</organism>
<keyword evidence="9 18" id="KW-0862">Zinc</keyword>
<evidence type="ECO:0000256" key="9">
    <source>
        <dbReference type="ARBA" id="ARBA00022833"/>
    </source>
</evidence>
<keyword evidence="7 18" id="KW-0863">Zinc-finger</keyword>
<dbReference type="Proteomes" id="UP000108723">
    <property type="component" value="Genome"/>
</dbReference>
<dbReference type="HAMAP" id="MF_04004">
    <property type="entry name" value="PPV_E7"/>
    <property type="match status" value="1"/>
</dbReference>
<reference evidence="24" key="3">
    <citation type="submission" date="2020-07" db="EMBL/GenBank/DDBJ databases">
        <authorList>
            <person name="Wienecke-Baldacchino K A."/>
        </authorList>
    </citation>
    <scope>NUCLEOTIDE SEQUENCE</scope>
    <source>
        <strain evidence="26">LNS2013148_HPV87</strain>
        <strain evidence="24">LNS3929176_HPV87</strain>
        <strain evidence="25">LNS5649440_HPV87</strain>
        <strain evidence="27">LNS7880814_HPV87</strain>
    </source>
</reference>
<reference evidence="28 29" key="2">
    <citation type="journal article" date="2016" name="Virology">
        <title>Identification of novel human papillomavirus lineages and sublineages in HIV/HPV-coinfected pregnant women by next-generation sequencing.</title>
        <authorList>
            <person name="Siqueira J.D."/>
            <person name="Alves B.M."/>
            <person name="Prellwitz I.M."/>
            <person name="Furtado C."/>
            <person name="Meyrelles A.R."/>
            <person name="Machado E.S."/>
            <person name="Seuanez H.N."/>
            <person name="Soares M.A."/>
            <person name="Soares E.A."/>
        </authorList>
    </citation>
    <scope>NUCLEOTIDE SEQUENCE [LARGE SCALE GENOMIC DNA]</scope>
    <source>
        <strain evidence="20">65A.87</strain>
        <strain evidence="21">65C.87</strain>
        <strain evidence="22">83A.87</strain>
    </source>
</reference>
<evidence type="ECO:0000256" key="5">
    <source>
        <dbReference type="ARBA" id="ARBA00022632"/>
    </source>
</evidence>
<dbReference type="EMBL" id="KU298940">
    <property type="protein sequence ID" value="ALT55051.1"/>
    <property type="molecule type" value="Genomic_DNA"/>
</dbReference>
<dbReference type="PIRSF" id="PIRSF003407">
    <property type="entry name" value="Papvi_E7"/>
    <property type="match status" value="1"/>
</dbReference>
<keyword evidence="15" id="KW-0922">Interferon antiviral system evasion</keyword>
<evidence type="ECO:0000256" key="3">
    <source>
        <dbReference type="ARBA" id="ARBA00022562"/>
    </source>
</evidence>
<dbReference type="GO" id="GO:0039502">
    <property type="term" value="P:symbiont-mediated suppression of host type I interferon-mediated signaling pathway"/>
    <property type="evidence" value="ECO:0007669"/>
    <property type="project" value="UniProtKB-UniRule"/>
</dbReference>
<comment type="similarity">
    <text evidence="18 19">Belongs to the papillomaviridae E7 protein family.</text>
</comment>
<dbReference type="EMBL" id="AJ400628">
    <property type="protein sequence ID" value="CAC17713.2"/>
    <property type="molecule type" value="Genomic_DNA"/>
</dbReference>
<feature type="zinc finger region" evidence="18">
    <location>
        <begin position="59"/>
        <end position="95"/>
    </location>
</feature>
<comment type="subunit">
    <text evidence="18">Homodimer. Homooligomer. Interacts with host RB1; this interaction induces dissociation of RB1-E2F1 complex thereby disrupting RB1 activity. Interacts with host EP300; this interaction represses EP300 transcriptional activity. Interacts with protein E2; this interaction inhibits E7 oncogenic activity. Interacts with host TMEM173/STING; this interaction impairs the ability of TMEM173/STING to sense cytosolic DNA and promote the production of type I interferon (IFN-alpha and IFN-beta).</text>
</comment>
<evidence type="ECO:0000256" key="13">
    <source>
        <dbReference type="ARBA" id="ARBA00023163"/>
    </source>
</evidence>
<keyword evidence="2 18" id="KW-0244">Early protein</keyword>
<keyword evidence="11 18" id="KW-0238">DNA-binding</keyword>
<dbReference type="SUPFAM" id="SSF161234">
    <property type="entry name" value="E7 C-terminal domain-like"/>
    <property type="match status" value="1"/>
</dbReference>
<dbReference type="EMBL" id="LR861968">
    <property type="protein sequence ID" value="CAD1813807.1"/>
    <property type="molecule type" value="Genomic_DNA"/>
</dbReference>
<keyword evidence="10 18" id="KW-0805">Transcription regulation</keyword>
<dbReference type="GO" id="GO:0008270">
    <property type="term" value="F:zinc ion binding"/>
    <property type="evidence" value="ECO:0007669"/>
    <property type="project" value="UniProtKB-KW"/>
</dbReference>
<protein>
    <recommendedName>
        <fullName evidence="18 19">Protein E7</fullName>
    </recommendedName>
</protein>
<evidence type="ECO:0000313" key="30">
    <source>
        <dbReference type="Proteomes" id="UP000136351"/>
    </source>
</evidence>
<evidence type="ECO:0000256" key="2">
    <source>
        <dbReference type="ARBA" id="ARBA00022518"/>
    </source>
</evidence>
<evidence type="ECO:0000256" key="15">
    <source>
        <dbReference type="ARBA" id="ARBA00023258"/>
    </source>
</evidence>
<keyword evidence="4 18" id="KW-0945">Host-virus interaction</keyword>
<dbReference type="Proteomes" id="UP000158055">
    <property type="component" value="Genome"/>
</dbReference>
<evidence type="ECO:0000256" key="10">
    <source>
        <dbReference type="ARBA" id="ARBA00023015"/>
    </source>
</evidence>
<dbReference type="GO" id="GO:0042025">
    <property type="term" value="C:host cell nucleus"/>
    <property type="evidence" value="ECO:0007669"/>
    <property type="project" value="UniProtKB-SubCell"/>
</dbReference>
<dbReference type="Pfam" id="PF00527">
    <property type="entry name" value="E7"/>
    <property type="match status" value="1"/>
</dbReference>
<dbReference type="EMBL" id="KU298941">
    <property type="protein sequence ID" value="ALT55059.1"/>
    <property type="molecule type" value="Genomic_DNA"/>
</dbReference>
<evidence type="ECO:0000313" key="22">
    <source>
        <dbReference type="EMBL" id="ALT55067.1"/>
    </source>
</evidence>
<keyword evidence="12 18" id="KW-0010">Activator</keyword>
<evidence type="ECO:0000256" key="1">
    <source>
        <dbReference type="ARBA" id="ARBA00022504"/>
    </source>
</evidence>
<proteinExistence type="inferred from homology"/>
<dbReference type="GO" id="GO:0030430">
    <property type="term" value="C:host cell cytoplasm"/>
    <property type="evidence" value="ECO:0007669"/>
    <property type="project" value="UniProtKB-SubCell"/>
</dbReference>
<evidence type="ECO:0000313" key="20">
    <source>
        <dbReference type="EMBL" id="ALT55051.1"/>
    </source>
</evidence>
<gene>
    <name evidence="23" type="primary">e7</name>
    <name evidence="18" type="synonym">E7</name>
</gene>
<keyword evidence="3 18" id="KW-1048">Host nucleus</keyword>
<keyword evidence="1 18" id="KW-1121">Modulation of host cell cycle by virus</keyword>
<evidence type="ECO:0000313" key="27">
    <source>
        <dbReference type="EMBL" id="CAD1814269.1"/>
    </source>
</evidence>
<evidence type="ECO:0000256" key="11">
    <source>
        <dbReference type="ARBA" id="ARBA00023125"/>
    </source>
</evidence>
<dbReference type="GO" id="GO:0019904">
    <property type="term" value="F:protein domain specific binding"/>
    <property type="evidence" value="ECO:0007669"/>
    <property type="project" value="UniProtKB-UniRule"/>
</dbReference>
<keyword evidence="6 18" id="KW-0479">Metal-binding</keyword>
<comment type="caution">
    <text evidence="18">Lacks conserved residue(s) required for the propagation of feature annotation.</text>
</comment>
<evidence type="ECO:0000256" key="19">
    <source>
        <dbReference type="PIRNR" id="PIRNR003407"/>
    </source>
</evidence>
<keyword evidence="17 18" id="KW-1078">G1/S host cell cycle checkpoint dysregulation by virus</keyword>
<evidence type="ECO:0000256" key="16">
    <source>
        <dbReference type="ARBA" id="ARBA00023280"/>
    </source>
</evidence>
<evidence type="ECO:0000256" key="7">
    <source>
        <dbReference type="ARBA" id="ARBA00022771"/>
    </source>
</evidence>
<dbReference type="GO" id="GO:0052170">
    <property type="term" value="P:symbiont-mediated suppression of host innate immune response"/>
    <property type="evidence" value="ECO:0007669"/>
    <property type="project" value="UniProtKB-KW"/>
</dbReference>
<comment type="function">
    <text evidence="18">Plays a role in viral genome replication by driving entry of quiescent cells into the cell cycle. Stimulation of progression from G1 to S phase allows the virus to efficiently use the cellular DNA replicating machinery to achieve viral genome replication. E7 protein has both transforming and trans-activating activities. Induces the disassembly of the E2F1 transcription factor from RB1, with subsequent transcriptional activation of E2F1-regulated S-phase genes. Interferes with host histone deacetylation mediated by HDAC1 and HDAC2, leading to transcription activation. Plays also a role in the inhibition of both antiviral and antiproliferative functions of host interferon alpha. Interaction with host TMEM173/STING impairs the ability of TMEM173/STING to sense cytosolic DNA and promote the production of type I interferon (IFN-alpha and IFN-beta).</text>
</comment>
<dbReference type="Gene3D" id="3.30.160.330">
    <property type="match status" value="1"/>
</dbReference>
<dbReference type="GO" id="GO:0003677">
    <property type="term" value="F:DNA binding"/>
    <property type="evidence" value="ECO:0007669"/>
    <property type="project" value="UniProtKB-UniRule"/>
</dbReference>
<evidence type="ECO:0000313" key="23">
    <source>
        <dbReference type="EMBL" id="CAC17713.2"/>
    </source>
</evidence>